<reference evidence="3" key="2">
    <citation type="journal article" date="2022" name="Microbiol. Resour. Announc.">
        <title>Metagenome Sequencing to Explore Phylogenomics of Terrestrial Cyanobacteria.</title>
        <authorList>
            <person name="Ward R.D."/>
            <person name="Stajich J.E."/>
            <person name="Johansen J.R."/>
            <person name="Huntemann M."/>
            <person name="Clum A."/>
            <person name="Foster B."/>
            <person name="Foster B."/>
            <person name="Roux S."/>
            <person name="Palaniappan K."/>
            <person name="Varghese N."/>
            <person name="Mukherjee S."/>
            <person name="Reddy T.B.K."/>
            <person name="Daum C."/>
            <person name="Copeland A."/>
            <person name="Chen I.A."/>
            <person name="Ivanova N.N."/>
            <person name="Kyrpides N.C."/>
            <person name="Shapiro N."/>
            <person name="Eloe-Fadrosh E.A."/>
            <person name="Pietrasiak N."/>
        </authorList>
    </citation>
    <scope>NUCLEOTIDE SEQUENCE</scope>
    <source>
        <strain evidence="3">GSE-TBD4-15B</strain>
    </source>
</reference>
<dbReference type="PROSITE" id="PS51272">
    <property type="entry name" value="SLH"/>
    <property type="match status" value="3"/>
</dbReference>
<evidence type="ECO:0000256" key="1">
    <source>
        <dbReference type="SAM" id="SignalP"/>
    </source>
</evidence>
<dbReference type="InterPro" id="IPR051465">
    <property type="entry name" value="Cell_Envelope_Struct_Comp"/>
</dbReference>
<gene>
    <name evidence="3" type="ORF">KME07_14420</name>
</gene>
<feature type="domain" description="SLH" evidence="2">
    <location>
        <begin position="112"/>
        <end position="175"/>
    </location>
</feature>
<evidence type="ECO:0000313" key="4">
    <source>
        <dbReference type="Proteomes" id="UP000707356"/>
    </source>
</evidence>
<feature type="domain" description="SLH" evidence="2">
    <location>
        <begin position="178"/>
        <end position="243"/>
    </location>
</feature>
<organism evidence="3 4">
    <name type="scientific">Pegethrix bostrychoides GSE-TBD4-15B</name>
    <dbReference type="NCBI Taxonomy" id="2839662"/>
    <lineage>
        <taxon>Bacteria</taxon>
        <taxon>Bacillati</taxon>
        <taxon>Cyanobacteriota</taxon>
        <taxon>Cyanophyceae</taxon>
        <taxon>Oculatellales</taxon>
        <taxon>Oculatellaceae</taxon>
        <taxon>Pegethrix</taxon>
    </lineage>
</organism>
<dbReference type="Proteomes" id="UP000707356">
    <property type="component" value="Unassembled WGS sequence"/>
</dbReference>
<dbReference type="EMBL" id="JAHHHV010000069">
    <property type="protein sequence ID" value="MBW4466616.1"/>
    <property type="molecule type" value="Genomic_DNA"/>
</dbReference>
<feature type="domain" description="SLH" evidence="2">
    <location>
        <begin position="52"/>
        <end position="111"/>
    </location>
</feature>
<proteinExistence type="predicted"/>
<dbReference type="InterPro" id="IPR036365">
    <property type="entry name" value="PGBD-like_sf"/>
</dbReference>
<dbReference type="SUPFAM" id="SSF47090">
    <property type="entry name" value="PGBD-like"/>
    <property type="match status" value="1"/>
</dbReference>
<feature type="signal peptide" evidence="1">
    <location>
        <begin position="1"/>
        <end position="27"/>
    </location>
</feature>
<dbReference type="InterPro" id="IPR001119">
    <property type="entry name" value="SLH_dom"/>
</dbReference>
<evidence type="ECO:0000259" key="2">
    <source>
        <dbReference type="PROSITE" id="PS51272"/>
    </source>
</evidence>
<evidence type="ECO:0000313" key="3">
    <source>
        <dbReference type="EMBL" id="MBW4466616.1"/>
    </source>
</evidence>
<dbReference type="Pfam" id="PF00395">
    <property type="entry name" value="SLH"/>
    <property type="match status" value="2"/>
</dbReference>
<dbReference type="AlphaFoldDB" id="A0A951PBP8"/>
<dbReference type="PANTHER" id="PTHR43308:SF5">
    <property type="entry name" value="S-LAYER PROTEIN _ PEPTIDOGLYCAN ENDO-BETA-N-ACETYLGLUCOSAMINIDASE"/>
    <property type="match status" value="1"/>
</dbReference>
<dbReference type="PANTHER" id="PTHR43308">
    <property type="entry name" value="OUTER MEMBRANE PROTEIN ALPHA-RELATED"/>
    <property type="match status" value="1"/>
</dbReference>
<sequence>MRIDRSTFLKSLPALIASLLLTQLAAAKSVARLTANRLKSERKPGATGGAVEMSAEFSDIANHWTKDCILALAERNLVNGYPDGSFRPDGMLTRAEFAVLSFNVFPDLPAARTGGIFPDTQDHWAGRAIRWAYERGLFSGYPDGSFQPHQPISRMQAVIVLVTALGIEPSDQTEQILPIFFEDAAQMPDWTRWAIASATRSDRLIVNYPDVRFFHPVQPITRGETVAMLCRALALPNVPAENATEYIGLYDLTGKITLPFERWKGAARLMHDIQVLLTPLRLFPAGNWVTGRYDWQTEQAITQFCQFYGLPNMQTGLLDAQFATALRQADPTEFVMAQATDRELVYSSYYAQETGFNADRLAFLDRGYQSSAYASEISLFPERILQKPQGQTASLGQSAVQTGTGRKVSFQPYPALGQIPDIEQRLEFLHPDILQACISIGSFVNGDIWTRWLGRNAMQPAQMWSSTKIIPLLDLAAQTNAADPALRLSDGLICLPGQLDGYGFYNLAVDLVSYQASIGSSNSVAAMFKQFSTPGELESWLKRLTGNQSLEFQGRYGEEPLLRSPCLVNQPSSRVVLNSPNPNHYGNNLISSYDLTRTISLLGWHAHLPLTHRIPNADWKSLETIVRAMGTDSARYLDRAIEQLNLGIAIESPVIISKMGFGRSETRNRTELSYTAYFQFIDKRPRAKGNPGILRTVSMALLGAESSGDANEEARRLDARIAAEVTEILRQIVTQELV</sequence>
<comment type="caution">
    <text evidence="3">The sequence shown here is derived from an EMBL/GenBank/DDBJ whole genome shotgun (WGS) entry which is preliminary data.</text>
</comment>
<feature type="chain" id="PRO_5036715679" evidence="1">
    <location>
        <begin position="28"/>
        <end position="738"/>
    </location>
</feature>
<keyword evidence="1" id="KW-0732">Signal</keyword>
<protein>
    <submittedName>
        <fullName evidence="3">S-layer homology domain-containing protein</fullName>
    </submittedName>
</protein>
<accession>A0A951PBP8</accession>
<reference evidence="3" key="1">
    <citation type="submission" date="2021-05" db="EMBL/GenBank/DDBJ databases">
        <authorList>
            <person name="Pietrasiak N."/>
            <person name="Ward R."/>
            <person name="Stajich J.E."/>
            <person name="Kurbessoian T."/>
        </authorList>
    </citation>
    <scope>NUCLEOTIDE SEQUENCE</scope>
    <source>
        <strain evidence="3">GSE-TBD4-15B</strain>
    </source>
</reference>
<name>A0A951PBP8_9CYAN</name>